<dbReference type="GO" id="GO:0008273">
    <property type="term" value="F:calcium, potassium:sodium antiporter activity"/>
    <property type="evidence" value="ECO:0007669"/>
    <property type="project" value="TreeGrafter"/>
</dbReference>
<proteinExistence type="predicted"/>
<feature type="domain" description="Sodium/calcium exchanger membrane region" evidence="6">
    <location>
        <begin position="3"/>
        <end position="141"/>
    </location>
</feature>
<comment type="caution">
    <text evidence="7">The sequence shown here is derived from an EMBL/GenBank/DDBJ whole genome shotgun (WGS) entry which is preliminary data.</text>
</comment>
<name>A0A3M0CR85_9PROT</name>
<evidence type="ECO:0000256" key="4">
    <source>
        <dbReference type="ARBA" id="ARBA00023136"/>
    </source>
</evidence>
<dbReference type="PANTHER" id="PTHR10846">
    <property type="entry name" value="SODIUM/POTASSIUM/CALCIUM EXCHANGER"/>
    <property type="match status" value="1"/>
</dbReference>
<feature type="transmembrane region" description="Helical" evidence="5">
    <location>
        <begin position="298"/>
        <end position="316"/>
    </location>
</feature>
<dbReference type="InterPro" id="IPR044880">
    <property type="entry name" value="NCX_ion-bd_dom_sf"/>
</dbReference>
<gene>
    <name evidence="7" type="ORF">BXY39_0491</name>
</gene>
<keyword evidence="4 5" id="KW-0472">Membrane</keyword>
<dbReference type="EMBL" id="REFR01000009">
    <property type="protein sequence ID" value="RMB12002.1"/>
    <property type="molecule type" value="Genomic_DNA"/>
</dbReference>
<dbReference type="InterPro" id="IPR004481">
    <property type="entry name" value="K/Na/Ca-exchanger"/>
</dbReference>
<feature type="transmembrane region" description="Helical" evidence="5">
    <location>
        <begin position="72"/>
        <end position="92"/>
    </location>
</feature>
<feature type="domain" description="Sodium/calcium exchanger membrane region" evidence="6">
    <location>
        <begin position="171"/>
        <end position="311"/>
    </location>
</feature>
<feature type="transmembrane region" description="Helical" evidence="5">
    <location>
        <begin position="6"/>
        <end position="25"/>
    </location>
</feature>
<dbReference type="InterPro" id="IPR004837">
    <property type="entry name" value="NaCa_Exmemb"/>
</dbReference>
<feature type="transmembrane region" description="Helical" evidence="5">
    <location>
        <begin position="270"/>
        <end position="286"/>
    </location>
</feature>
<evidence type="ECO:0000256" key="3">
    <source>
        <dbReference type="ARBA" id="ARBA00022989"/>
    </source>
</evidence>
<evidence type="ECO:0000259" key="6">
    <source>
        <dbReference type="Pfam" id="PF01699"/>
    </source>
</evidence>
<feature type="transmembrane region" description="Helical" evidence="5">
    <location>
        <begin position="99"/>
        <end position="118"/>
    </location>
</feature>
<keyword evidence="8" id="KW-1185">Reference proteome</keyword>
<evidence type="ECO:0000256" key="5">
    <source>
        <dbReference type="SAM" id="Phobius"/>
    </source>
</evidence>
<dbReference type="GO" id="GO:0006874">
    <property type="term" value="P:intracellular calcium ion homeostasis"/>
    <property type="evidence" value="ECO:0007669"/>
    <property type="project" value="TreeGrafter"/>
</dbReference>
<accession>A0A3M0CR85</accession>
<keyword evidence="2 5" id="KW-0812">Transmembrane</keyword>
<dbReference type="GO" id="GO:0005886">
    <property type="term" value="C:plasma membrane"/>
    <property type="evidence" value="ECO:0007669"/>
    <property type="project" value="TreeGrafter"/>
</dbReference>
<evidence type="ECO:0000256" key="2">
    <source>
        <dbReference type="ARBA" id="ARBA00022692"/>
    </source>
</evidence>
<dbReference type="RefSeq" id="WP_121937221.1">
    <property type="nucleotide sequence ID" value="NZ_REFR01000009.1"/>
</dbReference>
<dbReference type="Pfam" id="PF01699">
    <property type="entry name" value="Na_Ca_ex"/>
    <property type="match status" value="2"/>
</dbReference>
<feature type="transmembrane region" description="Helical" evidence="5">
    <location>
        <begin position="236"/>
        <end position="258"/>
    </location>
</feature>
<feature type="transmembrane region" description="Helical" evidence="5">
    <location>
        <begin position="124"/>
        <end position="143"/>
    </location>
</feature>
<dbReference type="NCBIfam" id="TIGR00367">
    <property type="entry name" value="calcium/sodium antiporter"/>
    <property type="match status" value="1"/>
</dbReference>
<dbReference type="Gene3D" id="1.20.1420.30">
    <property type="entry name" value="NCX, central ion-binding region"/>
    <property type="match status" value="1"/>
</dbReference>
<evidence type="ECO:0000256" key="1">
    <source>
        <dbReference type="ARBA" id="ARBA00004141"/>
    </source>
</evidence>
<dbReference type="Proteomes" id="UP000271227">
    <property type="component" value="Unassembled WGS sequence"/>
</dbReference>
<dbReference type="InParanoid" id="A0A3M0CR85"/>
<organism evidence="7 8">
    <name type="scientific">Eilatimonas milleporae</name>
    <dbReference type="NCBI Taxonomy" id="911205"/>
    <lineage>
        <taxon>Bacteria</taxon>
        <taxon>Pseudomonadati</taxon>
        <taxon>Pseudomonadota</taxon>
        <taxon>Alphaproteobacteria</taxon>
        <taxon>Kordiimonadales</taxon>
        <taxon>Kordiimonadaceae</taxon>
        <taxon>Eilatimonas</taxon>
    </lineage>
</organism>
<feature type="transmembrane region" description="Helical" evidence="5">
    <location>
        <begin position="206"/>
        <end position="229"/>
    </location>
</feature>
<feature type="transmembrane region" description="Helical" evidence="5">
    <location>
        <begin position="37"/>
        <end position="60"/>
    </location>
</feature>
<comment type="subcellular location">
    <subcellularLocation>
        <location evidence="1">Membrane</location>
        <topology evidence="1">Multi-pass membrane protein</topology>
    </subcellularLocation>
</comment>
<dbReference type="GO" id="GO:0005262">
    <property type="term" value="F:calcium channel activity"/>
    <property type="evidence" value="ECO:0007669"/>
    <property type="project" value="TreeGrafter"/>
</dbReference>
<dbReference type="OrthoDB" id="9794225at2"/>
<sequence length="322" mass="32677">MAYLSVVTGLVLLIIAGDILVRGSVSLARRLGIPTLVIGLTIVAFGTSAPELVVGVKAVLADAPTLALGNVVGSNIANILLVIGTPALILPISCSVPRLGRNIAIMLAASVLMIAVAMTGTITWHAGAVFVALLGCFLGYSALRARTRPEAVDPLQEFDGGATKPDSVPMATLLLLGGLVGLAVGADLLVGGSVDIATAFGVSEAVIGLTLVALGTSLPELATAVAASWKGHGDVAVGNVVGSNIFNILGIVGVSSLVGDLPVPAGFTRVDLWIMLGTSLMLVPFYRMRKKVGRKTGAVFITLYGAYILYLADTGATQPALG</sequence>
<dbReference type="PANTHER" id="PTHR10846:SF8">
    <property type="entry name" value="INNER MEMBRANE PROTEIN YRBG"/>
    <property type="match status" value="1"/>
</dbReference>
<reference evidence="7 8" key="1">
    <citation type="submission" date="2018-10" db="EMBL/GenBank/DDBJ databases">
        <title>Genomic Encyclopedia of Archaeal and Bacterial Type Strains, Phase II (KMG-II): from individual species to whole genera.</title>
        <authorList>
            <person name="Goeker M."/>
        </authorList>
    </citation>
    <scope>NUCLEOTIDE SEQUENCE [LARGE SCALE GENOMIC DNA]</scope>
    <source>
        <strain evidence="7 8">DSM 25217</strain>
    </source>
</reference>
<feature type="transmembrane region" description="Helical" evidence="5">
    <location>
        <begin position="173"/>
        <end position="194"/>
    </location>
</feature>
<dbReference type="FunCoup" id="A0A3M0CR85">
    <property type="interactions" value="136"/>
</dbReference>
<protein>
    <submittedName>
        <fullName evidence="7">Cation:H+ antiporter</fullName>
    </submittedName>
</protein>
<dbReference type="AlphaFoldDB" id="A0A3M0CR85"/>
<evidence type="ECO:0000313" key="8">
    <source>
        <dbReference type="Proteomes" id="UP000271227"/>
    </source>
</evidence>
<evidence type="ECO:0000313" key="7">
    <source>
        <dbReference type="EMBL" id="RMB12002.1"/>
    </source>
</evidence>
<keyword evidence="3 5" id="KW-1133">Transmembrane helix</keyword>